<dbReference type="GO" id="GO:0016887">
    <property type="term" value="F:ATP hydrolysis activity"/>
    <property type="evidence" value="ECO:0007669"/>
    <property type="project" value="InterPro"/>
</dbReference>
<protein>
    <submittedName>
        <fullName evidence="4">ABC transporter ATP-binding protein</fullName>
    </submittedName>
</protein>
<accession>A0A917AW16</accession>
<dbReference type="EMBL" id="BMFK01000002">
    <property type="protein sequence ID" value="GGE76762.1"/>
    <property type="molecule type" value="Genomic_DNA"/>
</dbReference>
<evidence type="ECO:0000313" key="5">
    <source>
        <dbReference type="Proteomes" id="UP000605259"/>
    </source>
</evidence>
<dbReference type="Gene3D" id="3.40.50.300">
    <property type="entry name" value="P-loop containing nucleotide triphosphate hydrolases"/>
    <property type="match status" value="1"/>
</dbReference>
<keyword evidence="2 4" id="KW-0067">ATP-binding</keyword>
<evidence type="ECO:0000313" key="4">
    <source>
        <dbReference type="EMBL" id="GGE76762.1"/>
    </source>
</evidence>
<organism evidence="4 5">
    <name type="scientific">Priestia taiwanensis</name>
    <dbReference type="NCBI Taxonomy" id="1347902"/>
    <lineage>
        <taxon>Bacteria</taxon>
        <taxon>Bacillati</taxon>
        <taxon>Bacillota</taxon>
        <taxon>Bacilli</taxon>
        <taxon>Bacillales</taxon>
        <taxon>Bacillaceae</taxon>
        <taxon>Priestia</taxon>
    </lineage>
</organism>
<dbReference type="RefSeq" id="WP_188389104.1">
    <property type="nucleotide sequence ID" value="NZ_BMFK01000002.1"/>
</dbReference>
<dbReference type="CDD" id="cd03230">
    <property type="entry name" value="ABC_DR_subfamily_A"/>
    <property type="match status" value="1"/>
</dbReference>
<sequence length="233" mass="26401">MGLCVQIENVSKQFASKQVLQNITLHIETGKIVGLLGNNGSGKTTICKMLAGLSRPTEGSVSIDGIPVGYQTKSIVSFMPDKATFEKWMKVEDIVTFFQDFYRDFNSEKAKAMLTFMKLDKQEKIVDLSKGMMERLQLTLALSRDAKLYVLDEPIGGVDPIAREKILDAIIEFYHEESTLLISTHLIKDIERIFDEVIFVKDGSIAIHENVEDIRFKRKVSVHDLFREVYGDC</sequence>
<comment type="caution">
    <text evidence="4">The sequence shown here is derived from an EMBL/GenBank/DDBJ whole genome shotgun (WGS) entry which is preliminary data.</text>
</comment>
<dbReference type="AlphaFoldDB" id="A0A917AW16"/>
<name>A0A917AW16_9BACI</name>
<dbReference type="Proteomes" id="UP000605259">
    <property type="component" value="Unassembled WGS sequence"/>
</dbReference>
<evidence type="ECO:0000256" key="2">
    <source>
        <dbReference type="ARBA" id="ARBA00022840"/>
    </source>
</evidence>
<reference evidence="4" key="2">
    <citation type="submission" date="2020-09" db="EMBL/GenBank/DDBJ databases">
        <authorList>
            <person name="Sun Q."/>
            <person name="Zhou Y."/>
        </authorList>
    </citation>
    <scope>NUCLEOTIDE SEQUENCE</scope>
    <source>
        <strain evidence="4">CGMCC 1.12698</strain>
    </source>
</reference>
<dbReference type="InterPro" id="IPR027417">
    <property type="entry name" value="P-loop_NTPase"/>
</dbReference>
<evidence type="ECO:0000259" key="3">
    <source>
        <dbReference type="PROSITE" id="PS50893"/>
    </source>
</evidence>
<gene>
    <name evidence="4" type="ORF">GCM10007140_28050</name>
</gene>
<dbReference type="SMART" id="SM00382">
    <property type="entry name" value="AAA"/>
    <property type="match status" value="1"/>
</dbReference>
<dbReference type="InterPro" id="IPR003593">
    <property type="entry name" value="AAA+_ATPase"/>
</dbReference>
<dbReference type="PANTHER" id="PTHR43158">
    <property type="entry name" value="SKFA PEPTIDE EXPORT ATP-BINDING PROTEIN SKFE"/>
    <property type="match status" value="1"/>
</dbReference>
<feature type="domain" description="ABC transporter" evidence="3">
    <location>
        <begin position="5"/>
        <end position="227"/>
    </location>
</feature>
<keyword evidence="1" id="KW-0547">Nucleotide-binding</keyword>
<keyword evidence="5" id="KW-1185">Reference proteome</keyword>
<dbReference type="PANTHER" id="PTHR43158:SF1">
    <property type="entry name" value="ABC TRANSPORTER, ATP-BINDING PROTEIN"/>
    <property type="match status" value="1"/>
</dbReference>
<dbReference type="Pfam" id="PF00005">
    <property type="entry name" value="ABC_tran"/>
    <property type="match status" value="1"/>
</dbReference>
<dbReference type="PROSITE" id="PS50893">
    <property type="entry name" value="ABC_TRANSPORTER_2"/>
    <property type="match status" value="1"/>
</dbReference>
<dbReference type="InterPro" id="IPR003439">
    <property type="entry name" value="ABC_transporter-like_ATP-bd"/>
</dbReference>
<dbReference type="GO" id="GO:0005524">
    <property type="term" value="F:ATP binding"/>
    <property type="evidence" value="ECO:0007669"/>
    <property type="project" value="UniProtKB-KW"/>
</dbReference>
<reference evidence="4" key="1">
    <citation type="journal article" date="2014" name="Int. J. Syst. Evol. Microbiol.">
        <title>Complete genome sequence of Corynebacterium casei LMG S-19264T (=DSM 44701T), isolated from a smear-ripened cheese.</title>
        <authorList>
            <consortium name="US DOE Joint Genome Institute (JGI-PGF)"/>
            <person name="Walter F."/>
            <person name="Albersmeier A."/>
            <person name="Kalinowski J."/>
            <person name="Ruckert C."/>
        </authorList>
    </citation>
    <scope>NUCLEOTIDE SEQUENCE</scope>
    <source>
        <strain evidence="4">CGMCC 1.12698</strain>
    </source>
</reference>
<dbReference type="SUPFAM" id="SSF52540">
    <property type="entry name" value="P-loop containing nucleoside triphosphate hydrolases"/>
    <property type="match status" value="1"/>
</dbReference>
<evidence type="ECO:0000256" key="1">
    <source>
        <dbReference type="ARBA" id="ARBA00022741"/>
    </source>
</evidence>
<proteinExistence type="predicted"/>